<feature type="chain" id="PRO_5022019478" description="DUF2147 domain-containing protein" evidence="1">
    <location>
        <begin position="25"/>
        <end position="127"/>
    </location>
</feature>
<evidence type="ECO:0000313" key="2">
    <source>
        <dbReference type="EMBL" id="QDT39421.1"/>
    </source>
</evidence>
<feature type="signal peptide" evidence="1">
    <location>
        <begin position="1"/>
        <end position="24"/>
    </location>
</feature>
<gene>
    <name evidence="2" type="ORF">Pan189_38280</name>
</gene>
<organism evidence="2 3">
    <name type="scientific">Stratiformator vulcanicus</name>
    <dbReference type="NCBI Taxonomy" id="2527980"/>
    <lineage>
        <taxon>Bacteria</taxon>
        <taxon>Pseudomonadati</taxon>
        <taxon>Planctomycetota</taxon>
        <taxon>Planctomycetia</taxon>
        <taxon>Planctomycetales</taxon>
        <taxon>Planctomycetaceae</taxon>
        <taxon>Stratiformator</taxon>
    </lineage>
</organism>
<dbReference type="KEGG" id="svp:Pan189_38280"/>
<evidence type="ECO:0008006" key="4">
    <source>
        <dbReference type="Google" id="ProtNLM"/>
    </source>
</evidence>
<evidence type="ECO:0000313" key="3">
    <source>
        <dbReference type="Proteomes" id="UP000317318"/>
    </source>
</evidence>
<dbReference type="Proteomes" id="UP000317318">
    <property type="component" value="Chromosome"/>
</dbReference>
<reference evidence="2 3" key="1">
    <citation type="submission" date="2019-02" db="EMBL/GenBank/DDBJ databases">
        <title>Deep-cultivation of Planctomycetes and their phenomic and genomic characterization uncovers novel biology.</title>
        <authorList>
            <person name="Wiegand S."/>
            <person name="Jogler M."/>
            <person name="Boedeker C."/>
            <person name="Pinto D."/>
            <person name="Vollmers J."/>
            <person name="Rivas-Marin E."/>
            <person name="Kohn T."/>
            <person name="Peeters S.H."/>
            <person name="Heuer A."/>
            <person name="Rast P."/>
            <person name="Oberbeckmann S."/>
            <person name="Bunk B."/>
            <person name="Jeske O."/>
            <person name="Meyerdierks A."/>
            <person name="Storesund J.E."/>
            <person name="Kallscheuer N."/>
            <person name="Luecker S."/>
            <person name="Lage O.M."/>
            <person name="Pohl T."/>
            <person name="Merkel B.J."/>
            <person name="Hornburger P."/>
            <person name="Mueller R.-W."/>
            <person name="Bruemmer F."/>
            <person name="Labrenz M."/>
            <person name="Spormann A.M."/>
            <person name="Op den Camp H."/>
            <person name="Overmann J."/>
            <person name="Amann R."/>
            <person name="Jetten M.S.M."/>
            <person name="Mascher T."/>
            <person name="Medema M.H."/>
            <person name="Devos D.P."/>
            <person name="Kaster A.-K."/>
            <person name="Ovreas L."/>
            <person name="Rohde M."/>
            <person name="Galperin M.Y."/>
            <person name="Jogler C."/>
        </authorList>
    </citation>
    <scope>NUCLEOTIDE SEQUENCE [LARGE SCALE GENOMIC DNA]</scope>
    <source>
        <strain evidence="2 3">Pan189</strain>
    </source>
</reference>
<proteinExistence type="predicted"/>
<sequence length="127" mass="13642" precursor="true">MDITRLTVSCLAICLALLTTPAVAQDRFEGSWVDSGFGKGVAVFEVKSRDGDTWTGEFRDRAKGGKRYPATLNFTTEAGVRSFTGTARGSRKTYRLTGTIKGSALEATYTGGSNGRLKLTALPKTPR</sequence>
<name>A0A517R6C3_9PLAN</name>
<dbReference type="RefSeq" id="WP_145365556.1">
    <property type="nucleotide sequence ID" value="NZ_CP036268.1"/>
</dbReference>
<evidence type="ECO:0000256" key="1">
    <source>
        <dbReference type="SAM" id="SignalP"/>
    </source>
</evidence>
<dbReference type="EMBL" id="CP036268">
    <property type="protein sequence ID" value="QDT39421.1"/>
    <property type="molecule type" value="Genomic_DNA"/>
</dbReference>
<keyword evidence="3" id="KW-1185">Reference proteome</keyword>
<accession>A0A517R6C3</accession>
<protein>
    <recommendedName>
        <fullName evidence="4">DUF2147 domain-containing protein</fullName>
    </recommendedName>
</protein>
<keyword evidence="1" id="KW-0732">Signal</keyword>
<dbReference type="AlphaFoldDB" id="A0A517R6C3"/>